<gene>
    <name evidence="5" type="ORF">S06H3_06205</name>
</gene>
<dbReference type="InterPro" id="IPR009647">
    <property type="entry name" value="PBP_C"/>
</dbReference>
<dbReference type="EMBL" id="BARV01002387">
    <property type="protein sequence ID" value="GAH91437.1"/>
    <property type="molecule type" value="Genomic_DNA"/>
</dbReference>
<organism evidence="5">
    <name type="scientific">marine sediment metagenome</name>
    <dbReference type="NCBI Taxonomy" id="412755"/>
    <lineage>
        <taxon>unclassified sequences</taxon>
        <taxon>metagenomes</taxon>
        <taxon>ecological metagenomes</taxon>
    </lineage>
</organism>
<keyword evidence="2" id="KW-0808">Transferase</keyword>
<keyword evidence="1" id="KW-0328">Glycosyltransferase</keyword>
<comment type="caution">
    <text evidence="5">The sequence shown here is derived from an EMBL/GenBank/DDBJ whole genome shotgun (WGS) entry which is preliminary data.</text>
</comment>
<dbReference type="Pfam" id="PF00905">
    <property type="entry name" value="Transpeptidase"/>
    <property type="match status" value="1"/>
</dbReference>
<evidence type="ECO:0000259" key="4">
    <source>
        <dbReference type="Pfam" id="PF06832"/>
    </source>
</evidence>
<feature type="non-terminal residue" evidence="5">
    <location>
        <position position="1"/>
    </location>
</feature>
<dbReference type="InterPro" id="IPR012338">
    <property type="entry name" value="Beta-lactam/transpept-like"/>
</dbReference>
<sequence>DGEVDGVRSLRQPGSALKPFIYAIALENGATAATLIPDLPIHESTFGGDYTPRNYDEKYHGIVRLRTALACSYNIPAVRVCGKFGSEMLLNRLRKTGFKSLDKSPVYYGLGLTLGNGEVTLFELTRAFMVFAHYGIYKKEHSLMSIDSTRCIQKRKPKRIFTPEIAYIITDILSDNSARSPAFTEYSPLNLPFFCAAKTGTSKDFRDNWCVGFTDKYLIGIWVGNFDSSPMNHVSGITGAGPIFRDIMLLLHREKPSTKFAQPDKIVHREICTISGESANKYCDNTIDEIFVAGTEPKTECQYHTQEEPLSGNLNSGEFIKPNSQNKSDFVISFPDDGDIFKIDPVLRKEYQLLKFQIQSCYQLKKVIWFIDDELIGSVAFPYTFTWQLSPGNHQIVARGLTRDNIRLESLPVSILVLEISEKTRNL</sequence>
<evidence type="ECO:0008006" key="6">
    <source>
        <dbReference type="Google" id="ProtNLM"/>
    </source>
</evidence>
<dbReference type="GO" id="GO:0008955">
    <property type="term" value="F:peptidoglycan glycosyltransferase activity"/>
    <property type="evidence" value="ECO:0007669"/>
    <property type="project" value="TreeGrafter"/>
</dbReference>
<feature type="domain" description="Penicillin-binding C-terminal" evidence="4">
    <location>
        <begin position="324"/>
        <end position="398"/>
    </location>
</feature>
<dbReference type="SUPFAM" id="SSF56601">
    <property type="entry name" value="beta-lactamase/transpeptidase-like"/>
    <property type="match status" value="1"/>
</dbReference>
<evidence type="ECO:0000256" key="2">
    <source>
        <dbReference type="ARBA" id="ARBA00022679"/>
    </source>
</evidence>
<dbReference type="GO" id="GO:0009252">
    <property type="term" value="P:peptidoglycan biosynthetic process"/>
    <property type="evidence" value="ECO:0007669"/>
    <property type="project" value="TreeGrafter"/>
</dbReference>
<feature type="domain" description="Penicillin-binding protein transpeptidase" evidence="3">
    <location>
        <begin position="11"/>
        <end position="248"/>
    </location>
</feature>
<evidence type="ECO:0000256" key="1">
    <source>
        <dbReference type="ARBA" id="ARBA00022676"/>
    </source>
</evidence>
<accession>X1JBT4</accession>
<evidence type="ECO:0000313" key="5">
    <source>
        <dbReference type="EMBL" id="GAH91437.1"/>
    </source>
</evidence>
<dbReference type="PANTHER" id="PTHR32282:SF33">
    <property type="entry name" value="PEPTIDOGLYCAN GLYCOSYLTRANSFERASE"/>
    <property type="match status" value="1"/>
</dbReference>
<proteinExistence type="predicted"/>
<dbReference type="Pfam" id="PF06832">
    <property type="entry name" value="BiPBP_C"/>
    <property type="match status" value="1"/>
</dbReference>
<name>X1JBT4_9ZZZZ</name>
<evidence type="ECO:0000259" key="3">
    <source>
        <dbReference type="Pfam" id="PF00905"/>
    </source>
</evidence>
<reference evidence="5" key="1">
    <citation type="journal article" date="2014" name="Front. Microbiol.">
        <title>High frequency of phylogenetically diverse reductive dehalogenase-homologous genes in deep subseafloor sedimentary metagenomes.</title>
        <authorList>
            <person name="Kawai M."/>
            <person name="Futagami T."/>
            <person name="Toyoda A."/>
            <person name="Takaki Y."/>
            <person name="Nishi S."/>
            <person name="Hori S."/>
            <person name="Arai W."/>
            <person name="Tsubouchi T."/>
            <person name="Morono Y."/>
            <person name="Uchiyama I."/>
            <person name="Ito T."/>
            <person name="Fujiyama A."/>
            <person name="Inagaki F."/>
            <person name="Takami H."/>
        </authorList>
    </citation>
    <scope>NUCLEOTIDE SEQUENCE</scope>
    <source>
        <strain evidence="5">Expedition CK06-06</strain>
    </source>
</reference>
<protein>
    <recommendedName>
        <fullName evidence="6">Penicillin-binding protein transpeptidase domain-containing protein</fullName>
    </recommendedName>
</protein>
<dbReference type="InterPro" id="IPR001460">
    <property type="entry name" value="PCN-bd_Tpept"/>
</dbReference>
<dbReference type="GO" id="GO:0008658">
    <property type="term" value="F:penicillin binding"/>
    <property type="evidence" value="ECO:0007669"/>
    <property type="project" value="InterPro"/>
</dbReference>
<dbReference type="Gene3D" id="3.40.710.10">
    <property type="entry name" value="DD-peptidase/beta-lactamase superfamily"/>
    <property type="match status" value="1"/>
</dbReference>
<dbReference type="GO" id="GO:0030288">
    <property type="term" value="C:outer membrane-bounded periplasmic space"/>
    <property type="evidence" value="ECO:0007669"/>
    <property type="project" value="TreeGrafter"/>
</dbReference>
<dbReference type="PANTHER" id="PTHR32282">
    <property type="entry name" value="BINDING PROTEIN TRANSPEPTIDASE, PUTATIVE-RELATED"/>
    <property type="match status" value="1"/>
</dbReference>
<dbReference type="AlphaFoldDB" id="X1JBT4"/>
<dbReference type="InterPro" id="IPR050396">
    <property type="entry name" value="Glycosyltr_51/Transpeptidase"/>
</dbReference>